<evidence type="ECO:0000259" key="2">
    <source>
        <dbReference type="PROSITE" id="PS51272"/>
    </source>
</evidence>
<dbReference type="PROSITE" id="PS51272">
    <property type="entry name" value="SLH"/>
    <property type="match status" value="1"/>
</dbReference>
<evidence type="ECO:0000313" key="4">
    <source>
        <dbReference type="Proteomes" id="UP000615455"/>
    </source>
</evidence>
<keyword evidence="1" id="KW-0732">Signal</keyword>
<feature type="signal peptide" evidence="1">
    <location>
        <begin position="1"/>
        <end position="24"/>
    </location>
</feature>
<proteinExistence type="predicted"/>
<feature type="domain" description="SLH" evidence="2">
    <location>
        <begin position="93"/>
        <end position="156"/>
    </location>
</feature>
<protein>
    <recommendedName>
        <fullName evidence="2">SLH domain-containing protein</fullName>
    </recommendedName>
</protein>
<feature type="chain" id="PRO_5045118119" description="SLH domain-containing protein" evidence="1">
    <location>
        <begin position="25"/>
        <end position="523"/>
    </location>
</feature>
<evidence type="ECO:0000313" key="3">
    <source>
        <dbReference type="EMBL" id="GGA10688.1"/>
    </source>
</evidence>
<evidence type="ECO:0000256" key="1">
    <source>
        <dbReference type="SAM" id="SignalP"/>
    </source>
</evidence>
<gene>
    <name evidence="3" type="ORF">GCM10008018_64960</name>
</gene>
<dbReference type="EMBL" id="BMHE01000061">
    <property type="protein sequence ID" value="GGA10688.1"/>
    <property type="molecule type" value="Genomic_DNA"/>
</dbReference>
<dbReference type="Proteomes" id="UP000615455">
    <property type="component" value="Unassembled WGS sequence"/>
</dbReference>
<keyword evidence="4" id="KW-1185">Reference proteome</keyword>
<sequence>MKKTLTVALTSAMALSMFSSVAFGKSSSDYTDLSQLDTATKAKFDAMISAGIVDGMTETTFGLKSQMNRAQFAKVAALLLKLPVNSGLRVSSYTDVSTYDQANGYALPYIEALKTAGITEGTSEWTYSPAAQVTKQELAAFFIRILGKEAQAEAMTLTDGSVSNWAKGYVALATSLKLLPESVGAFEGQQPATRELLVTGAYETKQQYVPDKVSLIGAQAIGARSVKVWVNDTVDTKKATFMLSKGSMSVPVTATWSDDHKWATLVSASPLSEGDYTVEISGIDSSSVLRKDVNFRVQKEQVTELKFVNPSDTIANSASASIKVKALNQYGEVASVEASAFTATVAGAAPTDISKDEWGNLVIIANVKATNAAQLNDYIPVTVYLKNQNLNVSRSFKVGNAPILSVIEPNKLTYSNGKTRLLNVGESATITLNLYDQYGNPVTKKQWDNGEVTTKTLLPDINPNNPHLEVVKAGASLSASDLFDTNGIARLEVKLTAKPEQATTHQITIYSENAYATVSVDIN</sequence>
<accession>A0ABQ1FFS6</accession>
<name>A0ABQ1FFS6_9BACL</name>
<organism evidence="3 4">
    <name type="scientific">Paenibacillus marchantiophytorum</name>
    <dbReference type="NCBI Taxonomy" id="1619310"/>
    <lineage>
        <taxon>Bacteria</taxon>
        <taxon>Bacillati</taxon>
        <taxon>Bacillota</taxon>
        <taxon>Bacilli</taxon>
        <taxon>Bacillales</taxon>
        <taxon>Paenibacillaceae</taxon>
        <taxon>Paenibacillus</taxon>
    </lineage>
</organism>
<dbReference type="Pfam" id="PF00395">
    <property type="entry name" value="SLH"/>
    <property type="match status" value="1"/>
</dbReference>
<dbReference type="RefSeq" id="WP_189019726.1">
    <property type="nucleotide sequence ID" value="NZ_BMHE01000061.1"/>
</dbReference>
<comment type="caution">
    <text evidence="3">The sequence shown here is derived from an EMBL/GenBank/DDBJ whole genome shotgun (WGS) entry which is preliminary data.</text>
</comment>
<reference evidence="4" key="1">
    <citation type="journal article" date="2019" name="Int. J. Syst. Evol. Microbiol.">
        <title>The Global Catalogue of Microorganisms (GCM) 10K type strain sequencing project: providing services to taxonomists for standard genome sequencing and annotation.</title>
        <authorList>
            <consortium name="The Broad Institute Genomics Platform"/>
            <consortium name="The Broad Institute Genome Sequencing Center for Infectious Disease"/>
            <person name="Wu L."/>
            <person name="Ma J."/>
        </authorList>
    </citation>
    <scope>NUCLEOTIDE SEQUENCE [LARGE SCALE GENOMIC DNA]</scope>
    <source>
        <strain evidence="4">CGMCC 1.15043</strain>
    </source>
</reference>
<dbReference type="InterPro" id="IPR001119">
    <property type="entry name" value="SLH_dom"/>
</dbReference>